<feature type="non-terminal residue" evidence="1">
    <location>
        <position position="70"/>
    </location>
</feature>
<evidence type="ECO:0000313" key="1">
    <source>
        <dbReference type="EMBL" id="KAL3309962.1"/>
    </source>
</evidence>
<sequence>AAYAANDLRHVSAIAPQALRAPNNFPQPNKSYRCGSTTEFSSVKWTVAGPYLVQFRCPNACQHDEITNGR</sequence>
<reference evidence="1 2" key="1">
    <citation type="submission" date="2024-11" db="EMBL/GenBank/DDBJ databases">
        <title>Adaptive evolution of stress response genes in parasites aligns with host niche diversity.</title>
        <authorList>
            <person name="Hahn C."/>
            <person name="Resl P."/>
        </authorList>
    </citation>
    <scope>NUCLEOTIDE SEQUENCE [LARGE SCALE GENOMIC DNA]</scope>
    <source>
        <strain evidence="1">EGGRZ-B1_66</strain>
        <tissue evidence="1">Body</tissue>
    </source>
</reference>
<dbReference type="Proteomes" id="UP001626550">
    <property type="component" value="Unassembled WGS sequence"/>
</dbReference>
<gene>
    <name evidence="1" type="ORF">Ciccas_011483</name>
</gene>
<evidence type="ECO:0000313" key="2">
    <source>
        <dbReference type="Proteomes" id="UP001626550"/>
    </source>
</evidence>
<feature type="non-terminal residue" evidence="1">
    <location>
        <position position="1"/>
    </location>
</feature>
<dbReference type="AlphaFoldDB" id="A0ABD2PR48"/>
<organism evidence="1 2">
    <name type="scientific">Cichlidogyrus casuarinus</name>
    <dbReference type="NCBI Taxonomy" id="1844966"/>
    <lineage>
        <taxon>Eukaryota</taxon>
        <taxon>Metazoa</taxon>
        <taxon>Spiralia</taxon>
        <taxon>Lophotrochozoa</taxon>
        <taxon>Platyhelminthes</taxon>
        <taxon>Monogenea</taxon>
        <taxon>Monopisthocotylea</taxon>
        <taxon>Dactylogyridea</taxon>
        <taxon>Ancyrocephalidae</taxon>
        <taxon>Cichlidogyrus</taxon>
    </lineage>
</organism>
<proteinExistence type="predicted"/>
<protein>
    <submittedName>
        <fullName evidence="1">Uncharacterized protein</fullName>
    </submittedName>
</protein>
<keyword evidence="2" id="KW-1185">Reference proteome</keyword>
<dbReference type="EMBL" id="JBJKFK010003383">
    <property type="protein sequence ID" value="KAL3309962.1"/>
    <property type="molecule type" value="Genomic_DNA"/>
</dbReference>
<comment type="caution">
    <text evidence="1">The sequence shown here is derived from an EMBL/GenBank/DDBJ whole genome shotgun (WGS) entry which is preliminary data.</text>
</comment>
<accession>A0ABD2PR48</accession>
<name>A0ABD2PR48_9PLAT</name>